<protein>
    <submittedName>
        <fullName evidence="2">RWD domain-containing protein</fullName>
    </submittedName>
</protein>
<feature type="domain" description="RWD" evidence="1">
    <location>
        <begin position="10"/>
        <end position="109"/>
    </location>
</feature>
<sequence length="190" mass="21405">MAAEAEAQAYELEAIRMMYPEDLEELGPTEYRFNLPIPSVNNAYLRLHIAYPTDYPASPLKLMACEPHGLGENLATRIIHHLEVTHSTLVGEPYVLMLTSLLEDIIGDTTLTTTDPSIVLEAIPEKSEENLEIGLIPGPPLTPESFANWWPSFSRENNLVADWRVSDDGRPSGREIWLEKLKNDDYRDGD</sequence>
<dbReference type="InterPro" id="IPR016135">
    <property type="entry name" value="UBQ-conjugating_enzyme/RWD"/>
</dbReference>
<evidence type="ECO:0000313" key="2">
    <source>
        <dbReference type="EMBL" id="TNJ28146.1"/>
    </source>
</evidence>
<reference evidence="2 3" key="1">
    <citation type="submission" date="2019-05" db="EMBL/GenBank/DDBJ databases">
        <title>The compact genome of Giardia muris reveals important steps in the evolution of intestinal protozoan parasites.</title>
        <authorList>
            <person name="Xu F."/>
            <person name="Jimenez-Gonzalez A."/>
            <person name="Einarsson E."/>
            <person name="Astvaldsson A."/>
            <person name="Peirasmaki D."/>
            <person name="Eckmann L."/>
            <person name="Andersson J.O."/>
            <person name="Svard S.G."/>
            <person name="Jerlstrom-Hultqvist J."/>
        </authorList>
    </citation>
    <scope>NUCLEOTIDE SEQUENCE [LARGE SCALE GENOMIC DNA]</scope>
    <source>
        <strain evidence="2 3">Roberts-Thomson</strain>
    </source>
</reference>
<keyword evidence="3" id="KW-1185">Reference proteome</keyword>
<accession>A0A4Z1SQN5</accession>
<dbReference type="InterPro" id="IPR040213">
    <property type="entry name" value="GIR2-like"/>
</dbReference>
<dbReference type="Pfam" id="PF05773">
    <property type="entry name" value="RWD"/>
    <property type="match status" value="1"/>
</dbReference>
<dbReference type="SUPFAM" id="SSF54495">
    <property type="entry name" value="UBC-like"/>
    <property type="match status" value="1"/>
</dbReference>
<dbReference type="PANTHER" id="PTHR12292">
    <property type="entry name" value="RWD DOMAIN-CONTAINING PROTEIN"/>
    <property type="match status" value="1"/>
</dbReference>
<gene>
    <name evidence="2" type="ORF">GMRT_15222</name>
</gene>
<dbReference type="PROSITE" id="PS50908">
    <property type="entry name" value="RWD"/>
    <property type="match status" value="1"/>
</dbReference>
<dbReference type="AlphaFoldDB" id="A0A4Z1SQN5"/>
<organism evidence="2 3">
    <name type="scientific">Giardia muris</name>
    <dbReference type="NCBI Taxonomy" id="5742"/>
    <lineage>
        <taxon>Eukaryota</taxon>
        <taxon>Metamonada</taxon>
        <taxon>Diplomonadida</taxon>
        <taxon>Hexamitidae</taxon>
        <taxon>Giardiinae</taxon>
        <taxon>Giardia</taxon>
    </lineage>
</organism>
<evidence type="ECO:0000313" key="3">
    <source>
        <dbReference type="Proteomes" id="UP000315496"/>
    </source>
</evidence>
<dbReference type="EMBL" id="VDLU01000002">
    <property type="protein sequence ID" value="TNJ28146.1"/>
    <property type="molecule type" value="Genomic_DNA"/>
</dbReference>
<dbReference type="InterPro" id="IPR006575">
    <property type="entry name" value="RWD_dom"/>
</dbReference>
<dbReference type="Proteomes" id="UP000315496">
    <property type="component" value="Chromosome 2"/>
</dbReference>
<evidence type="ECO:0000259" key="1">
    <source>
        <dbReference type="PROSITE" id="PS50908"/>
    </source>
</evidence>
<dbReference type="OrthoDB" id="10250920at2759"/>
<comment type="caution">
    <text evidence="2">The sequence shown here is derived from an EMBL/GenBank/DDBJ whole genome shotgun (WGS) entry which is preliminary data.</text>
</comment>
<dbReference type="VEuPathDB" id="GiardiaDB:GMRT_15222"/>
<dbReference type="Gene3D" id="3.10.110.10">
    <property type="entry name" value="Ubiquitin Conjugating Enzyme"/>
    <property type="match status" value="1"/>
</dbReference>
<dbReference type="SMART" id="SM00591">
    <property type="entry name" value="RWD"/>
    <property type="match status" value="1"/>
</dbReference>
<name>A0A4Z1SQN5_GIAMU</name>
<proteinExistence type="predicted"/>